<dbReference type="Proteomes" id="UP000014393">
    <property type="component" value="Unassembled WGS sequence"/>
</dbReference>
<evidence type="ECO:0000259" key="1">
    <source>
        <dbReference type="Pfam" id="PF13274"/>
    </source>
</evidence>
<evidence type="ECO:0000313" key="2">
    <source>
        <dbReference type="EMBL" id="EPD27803.1"/>
    </source>
</evidence>
<dbReference type="RefSeq" id="WP_016442005.1">
    <property type="nucleotide sequence ID" value="NZ_KE150262.1"/>
</dbReference>
<dbReference type="AlphaFoldDB" id="S2VK28"/>
<dbReference type="OrthoDB" id="9799173at2"/>
<dbReference type="STRING" id="59505.FB03_06300"/>
<sequence length="144" mass="16167">MASITHVAGYILQRCGDMTTMKMQKLAFYSQAHCLATRGYPLFPEDFQAWRGGPVSPALFNQHRGKFIIRKGELDSTITADEAQIVNEVVDRLAQLSGNQLSARTHSEDPWKNMREGLSPIEIGDRLISKESLQSYYSQHPVLG</sequence>
<dbReference type="Pfam" id="PF13274">
    <property type="entry name" value="SocA_Panacea"/>
    <property type="match status" value="1"/>
</dbReference>
<accession>S2VK28</accession>
<proteinExistence type="predicted"/>
<reference evidence="2 3" key="1">
    <citation type="submission" date="2013-05" db="EMBL/GenBank/DDBJ databases">
        <title>The Genome Sequence of Actinobaculum schaalii FB123-CNA2.</title>
        <authorList>
            <consortium name="The Broad Institute Genomics Platform"/>
            <person name="Earl A."/>
            <person name="Ward D."/>
            <person name="Feldgarden M."/>
            <person name="Gevers D."/>
            <person name="Saerens B."/>
            <person name="Vaneechoutte M."/>
            <person name="Walker B."/>
            <person name="Young S."/>
            <person name="Zeng Q."/>
            <person name="Gargeya S."/>
            <person name="Fitzgerald M."/>
            <person name="Haas B."/>
            <person name="Abouelleil A."/>
            <person name="Allen A.W."/>
            <person name="Alvarado L."/>
            <person name="Arachchi H.M."/>
            <person name="Berlin A.M."/>
            <person name="Chapman S.B."/>
            <person name="Gainer-Dewar J."/>
            <person name="Goldberg J."/>
            <person name="Griggs A."/>
            <person name="Gujja S."/>
            <person name="Hansen M."/>
            <person name="Howarth C."/>
            <person name="Imamovic A."/>
            <person name="Ireland A."/>
            <person name="Larimer J."/>
            <person name="McCowan C."/>
            <person name="Murphy C."/>
            <person name="Pearson M."/>
            <person name="Poon T.W."/>
            <person name="Priest M."/>
            <person name="Roberts A."/>
            <person name="Saif S."/>
            <person name="Shea T."/>
            <person name="Sisk P."/>
            <person name="Sykes S."/>
            <person name="Wortman J."/>
            <person name="Nusbaum C."/>
            <person name="Birren B."/>
        </authorList>
    </citation>
    <scope>NUCLEOTIDE SEQUENCE [LARGE SCALE GENOMIC DNA]</scope>
    <source>
        <strain evidence="2 3">FB123-CNA-2</strain>
    </source>
</reference>
<name>S2VK28_9ACTO</name>
<gene>
    <name evidence="2" type="ORF">HMPREF9237_00361</name>
</gene>
<keyword evidence="3" id="KW-1185">Reference proteome</keyword>
<evidence type="ECO:0000313" key="3">
    <source>
        <dbReference type="Proteomes" id="UP000014393"/>
    </source>
</evidence>
<dbReference type="PATRIC" id="fig|883067.3.peg.362"/>
<feature type="domain" description="Antitoxin SocA-like Panacea" evidence="1">
    <location>
        <begin position="24"/>
        <end position="112"/>
    </location>
</feature>
<dbReference type="eggNOG" id="COG3600">
    <property type="taxonomic scope" value="Bacteria"/>
</dbReference>
<comment type="caution">
    <text evidence="2">The sequence shown here is derived from an EMBL/GenBank/DDBJ whole genome shotgun (WGS) entry which is preliminary data.</text>
</comment>
<organism evidence="2 3">
    <name type="scientific">Actinotignum schaalii FB123-CNA-2</name>
    <dbReference type="NCBI Taxonomy" id="883067"/>
    <lineage>
        <taxon>Bacteria</taxon>
        <taxon>Bacillati</taxon>
        <taxon>Actinomycetota</taxon>
        <taxon>Actinomycetes</taxon>
        <taxon>Actinomycetales</taxon>
        <taxon>Actinomycetaceae</taxon>
        <taxon>Actinotignum</taxon>
    </lineage>
</organism>
<dbReference type="HOGENOM" id="CLU_110683_0_1_11"/>
<dbReference type="EMBL" id="AGWM01000004">
    <property type="protein sequence ID" value="EPD27803.1"/>
    <property type="molecule type" value="Genomic_DNA"/>
</dbReference>
<protein>
    <recommendedName>
        <fullName evidence="1">Antitoxin SocA-like Panacea domain-containing protein</fullName>
    </recommendedName>
</protein>
<dbReference type="InterPro" id="IPR025272">
    <property type="entry name" value="SocA_Panacea"/>
</dbReference>